<organism evidence="2 3">
    <name type="scientific">Hymenobacter glaciei</name>
    <dbReference type="NCBI Taxonomy" id="877209"/>
    <lineage>
        <taxon>Bacteria</taxon>
        <taxon>Pseudomonadati</taxon>
        <taxon>Bacteroidota</taxon>
        <taxon>Cytophagia</taxon>
        <taxon>Cytophagales</taxon>
        <taxon>Hymenobacteraceae</taxon>
        <taxon>Hymenobacter</taxon>
    </lineage>
</organism>
<proteinExistence type="predicted"/>
<dbReference type="Gene3D" id="3.40.1440.10">
    <property type="entry name" value="GIY-YIG endonuclease"/>
    <property type="match status" value="1"/>
</dbReference>
<evidence type="ECO:0000313" key="3">
    <source>
        <dbReference type="Proteomes" id="UP001501469"/>
    </source>
</evidence>
<evidence type="ECO:0000313" key="2">
    <source>
        <dbReference type="EMBL" id="GAA4033252.1"/>
    </source>
</evidence>
<dbReference type="InterPro" id="IPR035901">
    <property type="entry name" value="GIY-YIG_endonuc_sf"/>
</dbReference>
<feature type="domain" description="GIY-YIG" evidence="1">
    <location>
        <begin position="47"/>
        <end position="78"/>
    </location>
</feature>
<dbReference type="EMBL" id="BAABDK010000014">
    <property type="protein sequence ID" value="GAA4033252.1"/>
    <property type="molecule type" value="Genomic_DNA"/>
</dbReference>
<dbReference type="CDD" id="cd00719">
    <property type="entry name" value="GIY-YIG_SF"/>
    <property type="match status" value="1"/>
</dbReference>
<dbReference type="InterPro" id="IPR000305">
    <property type="entry name" value="GIY-YIG_endonuc"/>
</dbReference>
<sequence length="164" mass="18426">MRNQDRKARKNFDNHAAKLPTYFATLEACVPATRSELAKRIPKDTAGIYAFYHNDQPVYVGRTRDLRRRLGEHGRVGSTHYSASFAFLRARRAAEAKGHVLTGKSRAELSDDKEIFKPFFVSEKAVVASMAVRWVVVDDAVTQALLEVYAALALETEFNSFVTS</sequence>
<protein>
    <recommendedName>
        <fullName evidence="1">GIY-YIG domain-containing protein</fullName>
    </recommendedName>
</protein>
<reference evidence="3" key="1">
    <citation type="journal article" date="2019" name="Int. J. Syst. Evol. Microbiol.">
        <title>The Global Catalogue of Microorganisms (GCM) 10K type strain sequencing project: providing services to taxonomists for standard genome sequencing and annotation.</title>
        <authorList>
            <consortium name="The Broad Institute Genomics Platform"/>
            <consortium name="The Broad Institute Genome Sequencing Center for Infectious Disease"/>
            <person name="Wu L."/>
            <person name="Ma J."/>
        </authorList>
    </citation>
    <scope>NUCLEOTIDE SEQUENCE [LARGE SCALE GENOMIC DNA]</scope>
    <source>
        <strain evidence="3">JCM 17225</strain>
    </source>
</reference>
<accession>A0ABP7TYR0</accession>
<dbReference type="RefSeq" id="WP_345052872.1">
    <property type="nucleotide sequence ID" value="NZ_BAABDK010000014.1"/>
</dbReference>
<gene>
    <name evidence="2" type="ORF">GCM10022409_16930</name>
</gene>
<name>A0ABP7TYR0_9BACT</name>
<comment type="caution">
    <text evidence="2">The sequence shown here is derived from an EMBL/GenBank/DDBJ whole genome shotgun (WGS) entry which is preliminary data.</text>
</comment>
<dbReference type="Proteomes" id="UP001501469">
    <property type="component" value="Unassembled WGS sequence"/>
</dbReference>
<dbReference type="SUPFAM" id="SSF82771">
    <property type="entry name" value="GIY-YIG endonuclease"/>
    <property type="match status" value="1"/>
</dbReference>
<evidence type="ECO:0000259" key="1">
    <source>
        <dbReference type="Pfam" id="PF01541"/>
    </source>
</evidence>
<keyword evidence="3" id="KW-1185">Reference proteome</keyword>
<dbReference type="Pfam" id="PF01541">
    <property type="entry name" value="GIY-YIG"/>
    <property type="match status" value="1"/>
</dbReference>